<dbReference type="EMBL" id="FQVD01000010">
    <property type="protein sequence ID" value="SHF04428.1"/>
    <property type="molecule type" value="Genomic_DNA"/>
</dbReference>
<keyword evidence="1" id="KW-0472">Membrane</keyword>
<organism evidence="2 3">
    <name type="scientific">Bacteroides faecichinchillae</name>
    <dbReference type="NCBI Taxonomy" id="871325"/>
    <lineage>
        <taxon>Bacteria</taxon>
        <taxon>Pseudomonadati</taxon>
        <taxon>Bacteroidota</taxon>
        <taxon>Bacteroidia</taxon>
        <taxon>Bacteroidales</taxon>
        <taxon>Bacteroidaceae</taxon>
        <taxon>Bacteroides</taxon>
    </lineage>
</organism>
<dbReference type="Proteomes" id="UP000184436">
    <property type="component" value="Unassembled WGS sequence"/>
</dbReference>
<reference evidence="2 3" key="1">
    <citation type="submission" date="2016-11" db="EMBL/GenBank/DDBJ databases">
        <authorList>
            <person name="Jaros S."/>
            <person name="Januszkiewicz K."/>
            <person name="Wedrychowicz H."/>
        </authorList>
    </citation>
    <scope>NUCLEOTIDE SEQUENCE [LARGE SCALE GENOMIC DNA]</scope>
    <source>
        <strain evidence="2 3">DSM 26883</strain>
    </source>
</reference>
<name>A0A1M4YFJ1_9BACE</name>
<dbReference type="AlphaFoldDB" id="A0A1M4YFJ1"/>
<proteinExistence type="predicted"/>
<sequence length="33" mass="3779">MVGAPFSVVLFETTLLLINYHLWISGIMDKKKL</sequence>
<accession>A0A1M4YFJ1</accession>
<protein>
    <submittedName>
        <fullName evidence="2">Uncharacterized protein</fullName>
    </submittedName>
</protein>
<dbReference type="STRING" id="871325.SAMN05444349_11087"/>
<evidence type="ECO:0000256" key="1">
    <source>
        <dbReference type="SAM" id="Phobius"/>
    </source>
</evidence>
<keyword evidence="1" id="KW-1133">Transmembrane helix</keyword>
<feature type="transmembrane region" description="Helical" evidence="1">
    <location>
        <begin position="6"/>
        <end position="24"/>
    </location>
</feature>
<evidence type="ECO:0000313" key="2">
    <source>
        <dbReference type="EMBL" id="SHF04428.1"/>
    </source>
</evidence>
<gene>
    <name evidence="2" type="ORF">SAMN05444349_11087</name>
</gene>
<evidence type="ECO:0000313" key="3">
    <source>
        <dbReference type="Proteomes" id="UP000184436"/>
    </source>
</evidence>
<keyword evidence="3" id="KW-1185">Reference proteome</keyword>
<keyword evidence="1" id="KW-0812">Transmembrane</keyword>